<dbReference type="PANTHER" id="PTHR12428:SF65">
    <property type="entry name" value="CYTOCHROME C OXIDASE ASSEMBLY PROTEIN COX18, MITOCHONDRIAL"/>
    <property type="match status" value="1"/>
</dbReference>
<dbReference type="Pfam" id="PF02096">
    <property type="entry name" value="60KD_IMP"/>
    <property type="match status" value="1"/>
</dbReference>
<evidence type="ECO:0000256" key="6">
    <source>
        <dbReference type="ARBA" id="ARBA00022989"/>
    </source>
</evidence>
<keyword evidence="5" id="KW-0653">Protein transport</keyword>
<keyword evidence="13" id="KW-1185">Reference proteome</keyword>
<keyword evidence="3" id="KW-1003">Cell membrane</keyword>
<dbReference type="InterPro" id="IPR047196">
    <property type="entry name" value="YidC_ALB_C"/>
</dbReference>
<evidence type="ECO:0000256" key="5">
    <source>
        <dbReference type="ARBA" id="ARBA00022927"/>
    </source>
</evidence>
<dbReference type="CDD" id="cd20070">
    <property type="entry name" value="5TM_YidC_Alb3"/>
    <property type="match status" value="1"/>
</dbReference>
<evidence type="ECO:0000256" key="4">
    <source>
        <dbReference type="ARBA" id="ARBA00022692"/>
    </source>
</evidence>
<keyword evidence="7 10" id="KW-0472">Membrane</keyword>
<evidence type="ECO:0000256" key="9">
    <source>
        <dbReference type="RuleBase" id="RU003945"/>
    </source>
</evidence>
<dbReference type="RefSeq" id="WP_379768481.1">
    <property type="nucleotide sequence ID" value="NZ_JBHSMZ010000004.1"/>
</dbReference>
<protein>
    <submittedName>
        <fullName evidence="12">YidC/Oxa1 family membrane protein insertase</fullName>
    </submittedName>
</protein>
<evidence type="ECO:0000256" key="2">
    <source>
        <dbReference type="ARBA" id="ARBA00022448"/>
    </source>
</evidence>
<dbReference type="Proteomes" id="UP001596086">
    <property type="component" value="Unassembled WGS sequence"/>
</dbReference>
<keyword evidence="6 10" id="KW-1133">Transmembrane helix</keyword>
<proteinExistence type="inferred from homology"/>
<evidence type="ECO:0000256" key="7">
    <source>
        <dbReference type="ARBA" id="ARBA00023136"/>
    </source>
</evidence>
<keyword evidence="8" id="KW-0143">Chaperone</keyword>
<dbReference type="EMBL" id="JBHSMZ010000004">
    <property type="protein sequence ID" value="MFC5548094.1"/>
    <property type="molecule type" value="Genomic_DNA"/>
</dbReference>
<feature type="transmembrane region" description="Helical" evidence="10">
    <location>
        <begin position="20"/>
        <end position="41"/>
    </location>
</feature>
<dbReference type="PANTHER" id="PTHR12428">
    <property type="entry name" value="OXA1"/>
    <property type="match status" value="1"/>
</dbReference>
<evidence type="ECO:0000256" key="10">
    <source>
        <dbReference type="SAM" id="Phobius"/>
    </source>
</evidence>
<dbReference type="InterPro" id="IPR001708">
    <property type="entry name" value="YidC/ALB3/OXA1/COX18"/>
</dbReference>
<evidence type="ECO:0000256" key="8">
    <source>
        <dbReference type="ARBA" id="ARBA00023186"/>
    </source>
</evidence>
<keyword evidence="4 9" id="KW-0812">Transmembrane</keyword>
<comment type="caution">
    <text evidence="12">The sequence shown here is derived from an EMBL/GenBank/DDBJ whole genome shotgun (WGS) entry which is preliminary data.</text>
</comment>
<name>A0ABW0RV57_9BURK</name>
<evidence type="ECO:0000256" key="1">
    <source>
        <dbReference type="ARBA" id="ARBA00004651"/>
    </source>
</evidence>
<feature type="transmembrane region" description="Helical" evidence="10">
    <location>
        <begin position="130"/>
        <end position="148"/>
    </location>
</feature>
<reference evidence="13" key="1">
    <citation type="journal article" date="2019" name="Int. J. Syst. Evol. Microbiol.">
        <title>The Global Catalogue of Microorganisms (GCM) 10K type strain sequencing project: providing services to taxonomists for standard genome sequencing and annotation.</title>
        <authorList>
            <consortium name="The Broad Institute Genomics Platform"/>
            <consortium name="The Broad Institute Genome Sequencing Center for Infectious Disease"/>
            <person name="Wu L."/>
            <person name="Ma J."/>
        </authorList>
    </citation>
    <scope>NUCLEOTIDE SEQUENCE [LARGE SCALE GENOMIC DNA]</scope>
    <source>
        <strain evidence="13">CGMCC 4.5798</strain>
    </source>
</reference>
<feature type="domain" description="Membrane insertase YidC/Oxa/ALB C-terminal" evidence="11">
    <location>
        <begin position="18"/>
        <end position="197"/>
    </location>
</feature>
<comment type="subcellular location">
    <subcellularLocation>
        <location evidence="1">Cell membrane</location>
        <topology evidence="1">Multi-pass membrane protein</topology>
    </subcellularLocation>
    <subcellularLocation>
        <location evidence="9">Membrane</location>
        <topology evidence="9">Multi-pass membrane protein</topology>
    </subcellularLocation>
</comment>
<organism evidence="12 13">
    <name type="scientific">Massilia aerilata</name>
    <dbReference type="NCBI Taxonomy" id="453817"/>
    <lineage>
        <taxon>Bacteria</taxon>
        <taxon>Pseudomonadati</taxon>
        <taxon>Pseudomonadota</taxon>
        <taxon>Betaproteobacteria</taxon>
        <taxon>Burkholderiales</taxon>
        <taxon>Oxalobacteraceae</taxon>
        <taxon>Telluria group</taxon>
        <taxon>Massilia</taxon>
    </lineage>
</organism>
<evidence type="ECO:0000313" key="13">
    <source>
        <dbReference type="Proteomes" id="UP001596086"/>
    </source>
</evidence>
<dbReference type="NCBIfam" id="TIGR03592">
    <property type="entry name" value="yidC_oxa1_cterm"/>
    <property type="match status" value="1"/>
</dbReference>
<gene>
    <name evidence="12" type="ORF">ACFPO9_06160</name>
</gene>
<keyword evidence="2" id="KW-0813">Transport</keyword>
<evidence type="ECO:0000313" key="12">
    <source>
        <dbReference type="EMBL" id="MFC5548094.1"/>
    </source>
</evidence>
<accession>A0ABW0RV57</accession>
<sequence>MNLETSMSFLASLFDGSMGWAILCLALAVRFALLPLTLHMARKALANQQKIKALQPQVEAIRARLKDKPQEAFAAVAALYKENGVRLVDRSTLIGALVQLPVFGLLYRTISQASAGKGAFLWMKSLASPDAALTALILLLTGFAAWYYPSASADPSMLMVAMQVAIMAFMVWKLSAGLGLYWAASSGVNAVQTLMLRRERHRAAGLAAARQSARR</sequence>
<comment type="similarity">
    <text evidence="9">Belongs to the OXA1/ALB3/YidC family.</text>
</comment>
<dbReference type="InterPro" id="IPR028055">
    <property type="entry name" value="YidC/Oxa/ALB_C"/>
</dbReference>
<evidence type="ECO:0000259" key="11">
    <source>
        <dbReference type="Pfam" id="PF02096"/>
    </source>
</evidence>
<evidence type="ECO:0000256" key="3">
    <source>
        <dbReference type="ARBA" id="ARBA00022475"/>
    </source>
</evidence>